<evidence type="ECO:0000256" key="2">
    <source>
        <dbReference type="ARBA" id="ARBA00022723"/>
    </source>
</evidence>
<dbReference type="InterPro" id="IPR036909">
    <property type="entry name" value="Cyt_c-like_dom_sf"/>
</dbReference>
<dbReference type="InterPro" id="IPR013043">
    <property type="entry name" value="DUF1595"/>
</dbReference>
<accession>A0A518EPG7</accession>
<dbReference type="Proteomes" id="UP000320390">
    <property type="component" value="Chromosome"/>
</dbReference>
<dbReference type="InterPro" id="IPR013039">
    <property type="entry name" value="DUF1588"/>
</dbReference>
<evidence type="ECO:0000259" key="9">
    <source>
        <dbReference type="Pfam" id="PF13442"/>
    </source>
</evidence>
<evidence type="ECO:0000259" key="6">
    <source>
        <dbReference type="Pfam" id="PF07627"/>
    </source>
</evidence>
<feature type="domain" description="DUF1587" evidence="5">
    <location>
        <begin position="135"/>
        <end position="199"/>
    </location>
</feature>
<dbReference type="InterPro" id="IPR011478">
    <property type="entry name" value="DUF1585"/>
</dbReference>
<evidence type="ECO:0000313" key="11">
    <source>
        <dbReference type="Proteomes" id="UP000320390"/>
    </source>
</evidence>
<evidence type="ECO:0000256" key="3">
    <source>
        <dbReference type="ARBA" id="ARBA00023004"/>
    </source>
</evidence>
<feature type="domain" description="Cytochrome c" evidence="9">
    <location>
        <begin position="47"/>
        <end position="115"/>
    </location>
</feature>
<evidence type="ECO:0008006" key="12">
    <source>
        <dbReference type="Google" id="ProtNLM"/>
    </source>
</evidence>
<feature type="domain" description="DUF1592" evidence="7">
    <location>
        <begin position="714"/>
        <end position="838"/>
    </location>
</feature>
<protein>
    <recommendedName>
        <fullName evidence="12">Planctomycete cytochrome C</fullName>
    </recommendedName>
</protein>
<dbReference type="Pfam" id="PF07627">
    <property type="entry name" value="PSCyt3"/>
    <property type="match status" value="1"/>
</dbReference>
<evidence type="ECO:0000259" key="7">
    <source>
        <dbReference type="Pfam" id="PF07631"/>
    </source>
</evidence>
<proteinExistence type="predicted"/>
<feature type="domain" description="DUF1588" evidence="6">
    <location>
        <begin position="857"/>
        <end position="953"/>
    </location>
</feature>
<sequence>MLTSVTSGAAVLVISTIAIGRAVMEGPPSPVLEDTLQTTYRETIRPILSTYCFGCHGPGEQKGGVQLDELDPDFVKGYDAEDWHYALDVVQGAEMPPSKAKQLSDDERRALVSWIEDGLEAARRASTGPPSPVMRRLNRSQYTNTLQDLLHLGVNFGDRLPGDARSKSGFTNNGEVLLASPLHIEGYQAIARAALDEAIVTGERPESVRYRVRIGTGLGRGHVGAETGGYQSVPVDSDHFVIEILGADGRPRTPKSDAEEKAMDALRRKISIGLRGSAQDRFRVTEDGLVLYGAVPHKEVAPGAWQGPSPNVKLEMQRVFPEAGDLAMRVRAARGQMWDSAKVVLLDMPDRAPMVELDPDTLEIVERPGTIVTRALTTDQRKNLVNEGDSLVPIDVTKPSHARFGIKVPEEGFYQIDLAHRPVAADAMPSIRVGIGKLTLDLRPTMSEAQLQESRVLTTVGAAYLLKGSTHMTLGGAFFTGFSQVALTPIESDHPLVVAQSSKREELEARVAELLPALRVYAGTRTDDGMDYRTFAEPQEVVGDVGEFREYTFHGRLENLPIPEPESGDAEILSGFLLLGLWNDHLVKDRKEPGPPLLVESIEVEAPYHPIWPPRSHTDIFVPRADAESDSDYARRVIGRFADRAFRRPAEPEVTERYVEFWESIRADYPTLEESVKEALIAVLCSPRFLFLTEPDLAGEEAPGGDVTEAPRIDEWSLASRLSYFLWNSAPDERLLSLARAGELRTHLDAEVQRMLEDPRRRRFLDVFAEEWLRLDRLEQMTIDPHRYPAFTRFVKRDMREETLAFLDRLIEEDLPIARLIDSDFAMLNQNLAEFYGIDGVPGPHFRPVALPPGSGRGGLLSQGAFLAGHSDGVQPHPIKRAVWLKDRILGDPPPPPPPNVPSLDPTTPGFEKLTLKEQLEVHRNSPSCRDCHAGIDPYGVAFERYSAVGLYEPERKGRPVDASTTLPDGTAIDGLAELKAYLLDVARDDVALSVIEHLYAYALGRDVSFTDEDDLHAILQNVRSNGSRIRKVIVGIVHSPAFHR</sequence>
<dbReference type="InterPro" id="IPR009056">
    <property type="entry name" value="Cyt_c-like_dom"/>
</dbReference>
<dbReference type="PANTHER" id="PTHR35889:SF3">
    <property type="entry name" value="F-BOX DOMAIN-CONTAINING PROTEIN"/>
    <property type="match status" value="1"/>
</dbReference>
<gene>
    <name evidence="10" type="ORF">Poly30_14910</name>
</gene>
<dbReference type="RefSeq" id="WP_145195765.1">
    <property type="nucleotide sequence ID" value="NZ_CP036434.1"/>
</dbReference>
<dbReference type="Pfam" id="PF07624">
    <property type="entry name" value="PSD2"/>
    <property type="match status" value="1"/>
</dbReference>
<evidence type="ECO:0000259" key="4">
    <source>
        <dbReference type="Pfam" id="PF07624"/>
    </source>
</evidence>
<dbReference type="Gene3D" id="1.10.760.10">
    <property type="entry name" value="Cytochrome c-like domain"/>
    <property type="match status" value="1"/>
</dbReference>
<keyword evidence="1" id="KW-0349">Heme</keyword>
<dbReference type="GO" id="GO:0020037">
    <property type="term" value="F:heme binding"/>
    <property type="evidence" value="ECO:0007669"/>
    <property type="project" value="InterPro"/>
</dbReference>
<dbReference type="PANTHER" id="PTHR35889">
    <property type="entry name" value="CYCLOINULO-OLIGOSACCHARIDE FRUCTANOTRANSFERASE-RELATED"/>
    <property type="match status" value="1"/>
</dbReference>
<organism evidence="10 11">
    <name type="scientific">Saltatorellus ferox</name>
    <dbReference type="NCBI Taxonomy" id="2528018"/>
    <lineage>
        <taxon>Bacteria</taxon>
        <taxon>Pseudomonadati</taxon>
        <taxon>Planctomycetota</taxon>
        <taxon>Planctomycetia</taxon>
        <taxon>Planctomycetia incertae sedis</taxon>
        <taxon>Saltatorellus</taxon>
    </lineage>
</organism>
<keyword evidence="2" id="KW-0479">Metal-binding</keyword>
<dbReference type="InterPro" id="IPR013036">
    <property type="entry name" value="DUF1587"/>
</dbReference>
<dbReference type="EMBL" id="CP036434">
    <property type="protein sequence ID" value="QDV05987.1"/>
    <property type="molecule type" value="Genomic_DNA"/>
</dbReference>
<dbReference type="InterPro" id="IPR013042">
    <property type="entry name" value="DUF1592"/>
</dbReference>
<evidence type="ECO:0000256" key="1">
    <source>
        <dbReference type="ARBA" id="ARBA00022617"/>
    </source>
</evidence>
<dbReference type="Pfam" id="PF07631">
    <property type="entry name" value="PSD4"/>
    <property type="match status" value="1"/>
</dbReference>
<dbReference type="Pfam" id="PF13442">
    <property type="entry name" value="Cytochrome_CBB3"/>
    <property type="match status" value="1"/>
</dbReference>
<dbReference type="OrthoDB" id="175242at2"/>
<dbReference type="GO" id="GO:0046872">
    <property type="term" value="F:metal ion binding"/>
    <property type="evidence" value="ECO:0007669"/>
    <property type="project" value="UniProtKB-KW"/>
</dbReference>
<dbReference type="Pfam" id="PF07637">
    <property type="entry name" value="PSD5"/>
    <property type="match status" value="1"/>
</dbReference>
<dbReference type="SUPFAM" id="SSF46626">
    <property type="entry name" value="Cytochrome c"/>
    <property type="match status" value="1"/>
</dbReference>
<evidence type="ECO:0000259" key="8">
    <source>
        <dbReference type="Pfam" id="PF07637"/>
    </source>
</evidence>
<feature type="domain" description="DUF1585" evidence="4">
    <location>
        <begin position="969"/>
        <end position="1043"/>
    </location>
</feature>
<keyword evidence="3" id="KW-0408">Iron</keyword>
<evidence type="ECO:0000313" key="10">
    <source>
        <dbReference type="EMBL" id="QDV05987.1"/>
    </source>
</evidence>
<dbReference type="AlphaFoldDB" id="A0A518EPG7"/>
<name>A0A518EPG7_9BACT</name>
<reference evidence="10 11" key="1">
    <citation type="submission" date="2019-02" db="EMBL/GenBank/DDBJ databases">
        <title>Deep-cultivation of Planctomycetes and their phenomic and genomic characterization uncovers novel biology.</title>
        <authorList>
            <person name="Wiegand S."/>
            <person name="Jogler M."/>
            <person name="Boedeker C."/>
            <person name="Pinto D."/>
            <person name="Vollmers J."/>
            <person name="Rivas-Marin E."/>
            <person name="Kohn T."/>
            <person name="Peeters S.H."/>
            <person name="Heuer A."/>
            <person name="Rast P."/>
            <person name="Oberbeckmann S."/>
            <person name="Bunk B."/>
            <person name="Jeske O."/>
            <person name="Meyerdierks A."/>
            <person name="Storesund J.E."/>
            <person name="Kallscheuer N."/>
            <person name="Luecker S."/>
            <person name="Lage O.M."/>
            <person name="Pohl T."/>
            <person name="Merkel B.J."/>
            <person name="Hornburger P."/>
            <person name="Mueller R.-W."/>
            <person name="Bruemmer F."/>
            <person name="Labrenz M."/>
            <person name="Spormann A.M."/>
            <person name="Op den Camp H."/>
            <person name="Overmann J."/>
            <person name="Amann R."/>
            <person name="Jetten M.S.M."/>
            <person name="Mascher T."/>
            <person name="Medema M.H."/>
            <person name="Devos D.P."/>
            <person name="Kaster A.-K."/>
            <person name="Ovreas L."/>
            <person name="Rohde M."/>
            <person name="Galperin M.Y."/>
            <person name="Jogler C."/>
        </authorList>
    </citation>
    <scope>NUCLEOTIDE SEQUENCE [LARGE SCALE GENOMIC DNA]</scope>
    <source>
        <strain evidence="10 11">Poly30</strain>
    </source>
</reference>
<dbReference type="GO" id="GO:0009055">
    <property type="term" value="F:electron transfer activity"/>
    <property type="evidence" value="ECO:0007669"/>
    <property type="project" value="InterPro"/>
</dbReference>
<evidence type="ECO:0000259" key="5">
    <source>
        <dbReference type="Pfam" id="PF07626"/>
    </source>
</evidence>
<dbReference type="Pfam" id="PF07626">
    <property type="entry name" value="PSD3"/>
    <property type="match status" value="1"/>
</dbReference>
<keyword evidence="11" id="KW-1185">Reference proteome</keyword>
<feature type="domain" description="DUF1595" evidence="8">
    <location>
        <begin position="633"/>
        <end position="694"/>
    </location>
</feature>